<name>A0ABW5XRN6_9SPHI</name>
<keyword evidence="2" id="KW-1185">Reference proteome</keyword>
<dbReference type="EMBL" id="JBHUON010000010">
    <property type="protein sequence ID" value="MFD2865020.1"/>
    <property type="molecule type" value="Genomic_DNA"/>
</dbReference>
<dbReference type="RefSeq" id="WP_377126575.1">
    <property type="nucleotide sequence ID" value="NZ_JBHUON010000010.1"/>
</dbReference>
<organism evidence="1 2">
    <name type="scientific">Mucilaginibacter antarcticus</name>
    <dbReference type="NCBI Taxonomy" id="1855725"/>
    <lineage>
        <taxon>Bacteria</taxon>
        <taxon>Pseudomonadati</taxon>
        <taxon>Bacteroidota</taxon>
        <taxon>Sphingobacteriia</taxon>
        <taxon>Sphingobacteriales</taxon>
        <taxon>Sphingobacteriaceae</taxon>
        <taxon>Mucilaginibacter</taxon>
    </lineage>
</organism>
<sequence length="80" mass="9177">MKRLPLVFCLLFCACATEKQLVNNVSTFNQYQQPYHVYAVGKWNTQFSVYTLIDADDKYFTVKANSNNAIKKGDVYVPSN</sequence>
<accession>A0ABW5XRN6</accession>
<evidence type="ECO:0000313" key="2">
    <source>
        <dbReference type="Proteomes" id="UP001597601"/>
    </source>
</evidence>
<dbReference type="Proteomes" id="UP001597601">
    <property type="component" value="Unassembled WGS sequence"/>
</dbReference>
<proteinExistence type="predicted"/>
<gene>
    <name evidence="1" type="ORF">ACFSYC_10015</name>
</gene>
<reference evidence="2" key="1">
    <citation type="journal article" date="2019" name="Int. J. Syst. Evol. Microbiol.">
        <title>The Global Catalogue of Microorganisms (GCM) 10K type strain sequencing project: providing services to taxonomists for standard genome sequencing and annotation.</title>
        <authorList>
            <consortium name="The Broad Institute Genomics Platform"/>
            <consortium name="The Broad Institute Genome Sequencing Center for Infectious Disease"/>
            <person name="Wu L."/>
            <person name="Ma J."/>
        </authorList>
    </citation>
    <scope>NUCLEOTIDE SEQUENCE [LARGE SCALE GENOMIC DNA]</scope>
    <source>
        <strain evidence="2">KCTC 52232</strain>
    </source>
</reference>
<dbReference type="PROSITE" id="PS51257">
    <property type="entry name" value="PROKAR_LIPOPROTEIN"/>
    <property type="match status" value="1"/>
</dbReference>
<protein>
    <submittedName>
        <fullName evidence="1">Uncharacterized protein</fullName>
    </submittedName>
</protein>
<evidence type="ECO:0000313" key="1">
    <source>
        <dbReference type="EMBL" id="MFD2865020.1"/>
    </source>
</evidence>
<comment type="caution">
    <text evidence="1">The sequence shown here is derived from an EMBL/GenBank/DDBJ whole genome shotgun (WGS) entry which is preliminary data.</text>
</comment>